<dbReference type="EMBL" id="WAEL01000003">
    <property type="protein sequence ID" value="NID10685.1"/>
    <property type="molecule type" value="Genomic_DNA"/>
</dbReference>
<evidence type="ECO:0000256" key="1">
    <source>
        <dbReference type="ARBA" id="ARBA00004141"/>
    </source>
</evidence>
<evidence type="ECO:0000256" key="4">
    <source>
        <dbReference type="ARBA" id="ARBA00023136"/>
    </source>
</evidence>
<feature type="transmembrane region" description="Helical" evidence="6">
    <location>
        <begin position="100"/>
        <end position="123"/>
    </location>
</feature>
<feature type="transmembrane region" description="Helical" evidence="6">
    <location>
        <begin position="219"/>
        <end position="241"/>
    </location>
</feature>
<dbReference type="InterPro" id="IPR050382">
    <property type="entry name" value="MFS_Na/Anion_cotransporter"/>
</dbReference>
<dbReference type="SUPFAM" id="SSF103473">
    <property type="entry name" value="MFS general substrate transporter"/>
    <property type="match status" value="1"/>
</dbReference>
<protein>
    <submittedName>
        <fullName evidence="8">MFS transporter</fullName>
    </submittedName>
</protein>
<feature type="domain" description="Major facilitator superfamily (MFS) profile" evidence="7">
    <location>
        <begin position="65"/>
        <end position="461"/>
    </location>
</feature>
<feature type="compositionally biased region" description="Low complexity" evidence="5">
    <location>
        <begin position="1"/>
        <end position="13"/>
    </location>
</feature>
<feature type="transmembrane region" description="Helical" evidence="6">
    <location>
        <begin position="365"/>
        <end position="387"/>
    </location>
</feature>
<dbReference type="InterPro" id="IPR020846">
    <property type="entry name" value="MFS_dom"/>
</dbReference>
<evidence type="ECO:0000313" key="8">
    <source>
        <dbReference type="EMBL" id="NID10685.1"/>
    </source>
</evidence>
<feature type="transmembrane region" description="Helical" evidence="6">
    <location>
        <begin position="61"/>
        <end position="79"/>
    </location>
</feature>
<dbReference type="Proteomes" id="UP000606008">
    <property type="component" value="Unassembled WGS sequence"/>
</dbReference>
<name>A0ABX0QE69_9BACT</name>
<feature type="transmembrane region" description="Helical" evidence="6">
    <location>
        <begin position="339"/>
        <end position="359"/>
    </location>
</feature>
<dbReference type="PANTHER" id="PTHR11662">
    <property type="entry name" value="SOLUTE CARRIER FAMILY 17"/>
    <property type="match status" value="1"/>
</dbReference>
<comment type="subcellular location">
    <subcellularLocation>
        <location evidence="1">Membrane</location>
        <topology evidence="1">Multi-pass membrane protein</topology>
    </subcellularLocation>
</comment>
<comment type="caution">
    <text evidence="8">The sequence shown here is derived from an EMBL/GenBank/DDBJ whole genome shotgun (WGS) entry which is preliminary data.</text>
</comment>
<keyword evidence="3 6" id="KW-1133">Transmembrane helix</keyword>
<keyword evidence="4 6" id="KW-0472">Membrane</keyword>
<dbReference type="InterPro" id="IPR036259">
    <property type="entry name" value="MFS_trans_sf"/>
</dbReference>
<gene>
    <name evidence="8" type="ORF">F7231_10935</name>
</gene>
<feature type="transmembrane region" description="Helical" evidence="6">
    <location>
        <begin position="433"/>
        <end position="456"/>
    </location>
</feature>
<dbReference type="Pfam" id="PF07690">
    <property type="entry name" value="MFS_1"/>
    <property type="match status" value="1"/>
</dbReference>
<evidence type="ECO:0000256" key="3">
    <source>
        <dbReference type="ARBA" id="ARBA00022989"/>
    </source>
</evidence>
<dbReference type="InterPro" id="IPR011701">
    <property type="entry name" value="MFS"/>
</dbReference>
<accession>A0ABX0QE69</accession>
<evidence type="ECO:0000259" key="7">
    <source>
        <dbReference type="PROSITE" id="PS50850"/>
    </source>
</evidence>
<evidence type="ECO:0000256" key="5">
    <source>
        <dbReference type="SAM" id="MobiDB-lite"/>
    </source>
</evidence>
<organism evidence="8 9">
    <name type="scientific">Fibrivirga algicola</name>
    <dbReference type="NCBI Taxonomy" id="2950420"/>
    <lineage>
        <taxon>Bacteria</taxon>
        <taxon>Pseudomonadati</taxon>
        <taxon>Bacteroidota</taxon>
        <taxon>Cytophagia</taxon>
        <taxon>Cytophagales</taxon>
        <taxon>Spirosomataceae</taxon>
        <taxon>Fibrivirga</taxon>
    </lineage>
</organism>
<dbReference type="PROSITE" id="PS50850">
    <property type="entry name" value="MFS"/>
    <property type="match status" value="1"/>
</dbReference>
<keyword evidence="9" id="KW-1185">Reference proteome</keyword>
<feature type="transmembrane region" description="Helical" evidence="6">
    <location>
        <begin position="399"/>
        <end position="421"/>
    </location>
</feature>
<feature type="transmembrane region" description="Helical" evidence="6">
    <location>
        <begin position="262"/>
        <end position="282"/>
    </location>
</feature>
<dbReference type="Gene3D" id="1.20.1250.20">
    <property type="entry name" value="MFS general substrate transporter like domains"/>
    <property type="match status" value="2"/>
</dbReference>
<dbReference type="PANTHER" id="PTHR11662:SF285">
    <property type="entry name" value="HEXURONATE TRANSPORTER"/>
    <property type="match status" value="1"/>
</dbReference>
<proteinExistence type="predicted"/>
<feature type="transmembrane region" description="Helical" evidence="6">
    <location>
        <begin position="129"/>
        <end position="150"/>
    </location>
</feature>
<evidence type="ECO:0000313" key="9">
    <source>
        <dbReference type="Proteomes" id="UP000606008"/>
    </source>
</evidence>
<evidence type="ECO:0000256" key="2">
    <source>
        <dbReference type="ARBA" id="ARBA00022692"/>
    </source>
</evidence>
<sequence length="479" mass="51852">MDWSGPGAAQPASGGEGTGATDSGAGALSCLGQTQRCYRLHRLLLMDNQIGLLTSPAPLKMRWVMVGLAFLATVLNYVHRLSFNYLSADGDLRKLIPDDAFGYIGTAFFVAYMISNAFSGFVIDRLGTRIGYALCMAFWTSAGLIHAFAVTPLQFGVCRFLLGIGEAGNWPAAIKLTSEWFPANERSTASGIFNSGSALGAVIVPPMVAYLGIQYGWQATFIILAVFGYLWLAIFWFTYYTPEQSAKEAKARIIPPLKLLKTRFVIMFTLSKTFMDPVWYFVTFWIGRYLVDVHHWDLKQIGWYATIPFIIADVGNLVGGYFTQFIIKQGVPIPRARKVAVTIAGLIMGSSLLIGPFVITTPLSAMFVFGMAGFGYTAYTANSLAFPADVVPKSAAASVWGLACVGTGLGGALFQSLSGIVLKTYSATLGYTAAYNILFIGFGAVALIGLLIMLLFMGPLVKNKELHAYVDADIEPVLT</sequence>
<evidence type="ECO:0000256" key="6">
    <source>
        <dbReference type="SAM" id="Phobius"/>
    </source>
</evidence>
<keyword evidence="2 6" id="KW-0812">Transmembrane</keyword>
<feature type="region of interest" description="Disordered" evidence="5">
    <location>
        <begin position="1"/>
        <end position="20"/>
    </location>
</feature>
<feature type="transmembrane region" description="Helical" evidence="6">
    <location>
        <begin position="302"/>
        <end position="327"/>
    </location>
</feature>
<reference evidence="8" key="1">
    <citation type="submission" date="2024-05" db="EMBL/GenBank/DDBJ databases">
        <authorList>
            <person name="Jung D.-H."/>
        </authorList>
    </citation>
    <scope>NUCLEOTIDE SEQUENCE</scope>
    <source>
        <strain evidence="8">JA-25</strain>
    </source>
</reference>
<dbReference type="CDD" id="cd17319">
    <property type="entry name" value="MFS_ExuT_GudP_like"/>
    <property type="match status" value="1"/>
</dbReference>